<dbReference type="KEGG" id="aaf:AURANDRAFT_64794"/>
<protein>
    <submittedName>
        <fullName evidence="1">Tellurite resistance protein TehB</fullName>
    </submittedName>
</protein>
<dbReference type="Pfam" id="PF08242">
    <property type="entry name" value="Methyltransf_12"/>
    <property type="match status" value="1"/>
</dbReference>
<proteinExistence type="predicted"/>
<dbReference type="Gene3D" id="3.40.50.150">
    <property type="entry name" value="Vaccinia Virus protein VP39"/>
    <property type="match status" value="1"/>
</dbReference>
<gene>
    <name evidence="1" type="ORF">SO694_0006109</name>
</gene>
<comment type="caution">
    <text evidence="1">The sequence shown here is derived from an EMBL/GenBank/DDBJ whole genome shotgun (WGS) entry which is preliminary data.</text>
</comment>
<evidence type="ECO:0000313" key="1">
    <source>
        <dbReference type="EMBL" id="KAK7236222.1"/>
    </source>
</evidence>
<sequence>MGAACFACSYMAHGTDVTRLRRKLWSSAPVACELWDKPAVASWMDGWHGWGAGSYGALLNVPAVRDLLEKKRPVVCDFGCGPGLLVERLQPRCGRVVGLDVAKSMVDVVEGKRRARGWSNVEARCVDVARCDVEELRALGPFDLVVSVTVLSFVARRGGAAAAAVDALRRCMAPGGLFVHFDWPDGDCGSRAGANRLYAAAGLEPVHAGHATIDGGGVFVGVARNSGAG</sequence>
<dbReference type="EMBL" id="JBBJCI010000285">
    <property type="protein sequence ID" value="KAK7236222.1"/>
    <property type="molecule type" value="Genomic_DNA"/>
</dbReference>
<dbReference type="PANTHER" id="PTHR43861">
    <property type="entry name" value="TRANS-ACONITATE 2-METHYLTRANSFERASE-RELATED"/>
    <property type="match status" value="1"/>
</dbReference>
<dbReference type="InterPro" id="IPR029063">
    <property type="entry name" value="SAM-dependent_MTases_sf"/>
</dbReference>
<dbReference type="SUPFAM" id="SSF53335">
    <property type="entry name" value="S-adenosyl-L-methionine-dependent methyltransferases"/>
    <property type="match status" value="1"/>
</dbReference>
<keyword evidence="2" id="KW-1185">Reference proteome</keyword>
<name>A0ABR1FR74_AURAN</name>
<accession>A0ABR1FR74</accession>
<dbReference type="CDD" id="cd02440">
    <property type="entry name" value="AdoMet_MTases"/>
    <property type="match status" value="1"/>
</dbReference>
<organism evidence="1 2">
    <name type="scientific">Aureococcus anophagefferens</name>
    <name type="common">Harmful bloom alga</name>
    <dbReference type="NCBI Taxonomy" id="44056"/>
    <lineage>
        <taxon>Eukaryota</taxon>
        <taxon>Sar</taxon>
        <taxon>Stramenopiles</taxon>
        <taxon>Ochrophyta</taxon>
        <taxon>Pelagophyceae</taxon>
        <taxon>Pelagomonadales</taxon>
        <taxon>Pelagomonadaceae</taxon>
        <taxon>Aureococcus</taxon>
    </lineage>
</organism>
<dbReference type="Proteomes" id="UP001363151">
    <property type="component" value="Unassembled WGS sequence"/>
</dbReference>
<reference evidence="1 2" key="1">
    <citation type="submission" date="2024-03" db="EMBL/GenBank/DDBJ databases">
        <title>Aureococcus anophagefferens CCMP1851 and Kratosvirus quantuckense: Draft genome of a second virus-susceptible host strain in the model system.</title>
        <authorList>
            <person name="Chase E."/>
            <person name="Truchon A.R."/>
            <person name="Schepens W."/>
            <person name="Wilhelm S.W."/>
        </authorList>
    </citation>
    <scope>NUCLEOTIDE SEQUENCE [LARGE SCALE GENOMIC DNA]</scope>
    <source>
        <strain evidence="1 2">CCMP1851</strain>
    </source>
</reference>
<evidence type="ECO:0000313" key="2">
    <source>
        <dbReference type="Proteomes" id="UP001363151"/>
    </source>
</evidence>
<dbReference type="InterPro" id="IPR013217">
    <property type="entry name" value="Methyltransf_12"/>
</dbReference>